<gene>
    <name evidence="3" type="ORF">EI982_16685</name>
</gene>
<dbReference type="InterPro" id="IPR022742">
    <property type="entry name" value="Hydrolase_4"/>
</dbReference>
<dbReference type="KEGG" id="hra:EI982_16685"/>
<feature type="domain" description="Serine aminopeptidase S33" evidence="2">
    <location>
        <begin position="54"/>
        <end position="148"/>
    </location>
</feature>
<dbReference type="EMBL" id="CP034345">
    <property type="protein sequence ID" value="QGX96299.1"/>
    <property type="molecule type" value="Genomic_DNA"/>
</dbReference>
<dbReference type="SUPFAM" id="SSF53474">
    <property type="entry name" value="alpha/beta-Hydrolases"/>
    <property type="match status" value="1"/>
</dbReference>
<dbReference type="GeneID" id="99244192"/>
<proteinExistence type="predicted"/>
<reference evidence="3 4" key="1">
    <citation type="submission" date="2018-12" db="EMBL/GenBank/DDBJ databases">
        <title>Complete genome sequence of Haloplanus rallus MBLA0036.</title>
        <authorList>
            <person name="Nam Y.-d."/>
            <person name="Kang J."/>
            <person name="Chung W.-H."/>
            <person name="Park Y.S."/>
        </authorList>
    </citation>
    <scope>NUCLEOTIDE SEQUENCE [LARGE SCALE GENOMIC DNA]</scope>
    <source>
        <strain evidence="3 4">MBLA0036</strain>
    </source>
</reference>
<dbReference type="OrthoDB" id="11256at2157"/>
<dbReference type="Proteomes" id="UP000428325">
    <property type="component" value="Chromosome"/>
</dbReference>
<keyword evidence="1 3" id="KW-0378">Hydrolase</keyword>
<protein>
    <submittedName>
        <fullName evidence="3">Alpha/beta fold hydrolase</fullName>
    </submittedName>
</protein>
<evidence type="ECO:0000259" key="2">
    <source>
        <dbReference type="Pfam" id="PF12146"/>
    </source>
</evidence>
<dbReference type="RefSeq" id="WP_157690763.1">
    <property type="nucleotide sequence ID" value="NZ_CP034345.1"/>
</dbReference>
<dbReference type="AlphaFoldDB" id="A0A6B9FGN1"/>
<evidence type="ECO:0000256" key="1">
    <source>
        <dbReference type="ARBA" id="ARBA00022801"/>
    </source>
</evidence>
<name>A0A6B9FGN1_9EURY</name>
<dbReference type="InterPro" id="IPR050261">
    <property type="entry name" value="FrsA_esterase"/>
</dbReference>
<organism evidence="3 4">
    <name type="scientific">Haloplanus rallus</name>
    <dbReference type="NCBI Taxonomy" id="1816183"/>
    <lineage>
        <taxon>Archaea</taxon>
        <taxon>Methanobacteriati</taxon>
        <taxon>Methanobacteriota</taxon>
        <taxon>Stenosarchaea group</taxon>
        <taxon>Halobacteria</taxon>
        <taxon>Halobacteriales</taxon>
        <taxon>Haloferacaceae</taxon>
        <taxon>Haloplanus</taxon>
    </lineage>
</organism>
<evidence type="ECO:0000313" key="3">
    <source>
        <dbReference type="EMBL" id="QGX96299.1"/>
    </source>
</evidence>
<dbReference type="PANTHER" id="PTHR22946">
    <property type="entry name" value="DIENELACTONE HYDROLASE DOMAIN-CONTAINING PROTEIN-RELATED"/>
    <property type="match status" value="1"/>
</dbReference>
<sequence length="304" mass="32356">MPVATGVRPAADRFEFATTTLSFGSEAGPRRGRLYRPDRPSSPPVVVLGPTVAAESSFGYPRYAERFARAGYAAFVFDHREAGGGGPRNLVDPDAQMADWRAAVDRVRRLDGERRRIVLWGFGLGGGHVVRLAAERRRVAATVAVSPLDGRAFARARSPGYLARAVAAGVRDRLGAPLGRSRSVPVVGGPGEFGLLPRTPTGEAYLDCVPPESDWHNETPARGLLSLFRYRPLADAADVDCPTLVLAAGEDDLVPPGTAATAADRIDGATYLRLPVGHVDPLGDAFETAVAHQLAFLEGVVDVR</sequence>
<keyword evidence="4" id="KW-1185">Reference proteome</keyword>
<evidence type="ECO:0000313" key="4">
    <source>
        <dbReference type="Proteomes" id="UP000428325"/>
    </source>
</evidence>
<dbReference type="Gene3D" id="3.40.50.1820">
    <property type="entry name" value="alpha/beta hydrolase"/>
    <property type="match status" value="1"/>
</dbReference>
<dbReference type="PANTHER" id="PTHR22946:SF9">
    <property type="entry name" value="POLYKETIDE TRANSFERASE AF380"/>
    <property type="match status" value="1"/>
</dbReference>
<dbReference type="GO" id="GO:0016788">
    <property type="term" value="F:hydrolase activity, acting on ester bonds"/>
    <property type="evidence" value="ECO:0007669"/>
    <property type="project" value="UniProtKB-ARBA"/>
</dbReference>
<dbReference type="Pfam" id="PF12146">
    <property type="entry name" value="Hydrolase_4"/>
    <property type="match status" value="1"/>
</dbReference>
<accession>A0A6B9FGN1</accession>
<dbReference type="InterPro" id="IPR029058">
    <property type="entry name" value="AB_hydrolase_fold"/>
</dbReference>